<evidence type="ECO:0000256" key="1">
    <source>
        <dbReference type="ARBA" id="ARBA00007754"/>
    </source>
</evidence>
<dbReference type="PANTHER" id="PTHR40079:SF4">
    <property type="entry name" value="GH26 DOMAIN-CONTAINING PROTEIN-RELATED"/>
    <property type="match status" value="1"/>
</dbReference>
<dbReference type="STRING" id="106370.Francci3_0293"/>
<keyword evidence="6" id="KW-1133">Transmembrane helix</keyword>
<dbReference type="eggNOG" id="COG4124">
    <property type="taxonomic scope" value="Bacteria"/>
</dbReference>
<dbReference type="GO" id="GO:0006080">
    <property type="term" value="P:substituted mannan metabolic process"/>
    <property type="evidence" value="ECO:0007669"/>
    <property type="project" value="InterPro"/>
</dbReference>
<feature type="compositionally biased region" description="Low complexity" evidence="5">
    <location>
        <begin position="113"/>
        <end position="137"/>
    </location>
</feature>
<dbReference type="GO" id="GO:0016985">
    <property type="term" value="F:mannan endo-1,4-beta-mannosidase activity"/>
    <property type="evidence" value="ECO:0007669"/>
    <property type="project" value="InterPro"/>
</dbReference>
<feature type="compositionally biased region" description="Low complexity" evidence="5">
    <location>
        <begin position="85"/>
        <end position="105"/>
    </location>
</feature>
<evidence type="ECO:0000256" key="2">
    <source>
        <dbReference type="ARBA" id="ARBA00022801"/>
    </source>
</evidence>
<dbReference type="InterPro" id="IPR022790">
    <property type="entry name" value="GH26_dom"/>
</dbReference>
<evidence type="ECO:0000256" key="6">
    <source>
        <dbReference type="SAM" id="Phobius"/>
    </source>
</evidence>
<feature type="compositionally biased region" description="Basic residues" evidence="5">
    <location>
        <begin position="16"/>
        <end position="25"/>
    </location>
</feature>
<evidence type="ECO:0000256" key="3">
    <source>
        <dbReference type="ARBA" id="ARBA00023295"/>
    </source>
</evidence>
<proteinExistence type="inferred from homology"/>
<accession>A0A1X1PS49</accession>
<keyword evidence="6" id="KW-0472">Membrane</keyword>
<keyword evidence="6" id="KW-0812">Transmembrane</keyword>
<comment type="similarity">
    <text evidence="1 4">Belongs to the glycosyl hydrolase 26 family.</text>
</comment>
<sequence length="443" mass="46597">MKHRAEGNPSPPRVRSGSRRGRRRPRHPAWIASLGVMALVAAVVGWTLVPERDTGGEGSATVEATAIQHGKPRHGDDLRVQPSLSAGSASAGTTGGNSRATVGSPSPAPVPAGTPAGTAPRTTARPTTPGAAARVTKPAVQVPVIPVGGGGGSVPGGMSGVAAGTMTQVRAWESFRGSPVNVVLTFTDRSSWQTMTNPWLGSGPEKFSTFAGTWVISQSFYPTGGGDMNSCASGAYNGHWADFGRWLVAKGRPASVIRLAWEFNGDWFPWSVSKTNPTTWVNCFRQVVSAIRSTDPQARIDWALNAHSSGAWAVYPGDQYVDIIGIDSYDQWPASTDDAAFASQCHAEAGLCSTIAFARQHGKQFSVPEWGLVGKSDTGAGRAGQAGGDNPVYIRNMYQTFAANRDILAYETYFSDSSPGNVHSSLVNPTEHPAGAATYASLW</sequence>
<evidence type="ECO:0000313" key="7">
    <source>
        <dbReference type="EMBL" id="ABD09680.1"/>
    </source>
</evidence>
<dbReference type="InterPro" id="IPR017853">
    <property type="entry name" value="GH"/>
</dbReference>
<evidence type="ECO:0000256" key="5">
    <source>
        <dbReference type="SAM" id="MobiDB-lite"/>
    </source>
</evidence>
<evidence type="ECO:0000313" key="8">
    <source>
        <dbReference type="Proteomes" id="UP000001937"/>
    </source>
</evidence>
<reference evidence="7 8" key="1">
    <citation type="journal article" date="2007" name="Genome Res.">
        <title>Genome characteristics of facultatively symbiotic Frankia sp. strains reflect host range and host plant biogeography.</title>
        <authorList>
            <person name="Normand P."/>
            <person name="Lapierre P."/>
            <person name="Tisa L.S."/>
            <person name="Gogarten J.P."/>
            <person name="Alloisio N."/>
            <person name="Bagnarol E."/>
            <person name="Bassi C.A."/>
            <person name="Berry A.M."/>
            <person name="Bickhart D.M."/>
            <person name="Choisne N."/>
            <person name="Couloux A."/>
            <person name="Cournoyer B."/>
            <person name="Cruveiller S."/>
            <person name="Daubin V."/>
            <person name="Demange N."/>
            <person name="Francino M.P."/>
            <person name="Goltsman E."/>
            <person name="Huang Y."/>
            <person name="Kopp O.R."/>
            <person name="Labarre L."/>
            <person name="Lapidus A."/>
            <person name="Lavire C."/>
            <person name="Marechal J."/>
            <person name="Martinez M."/>
            <person name="Mastronunzio J.E."/>
            <person name="Mullin B.C."/>
            <person name="Niemann J."/>
            <person name="Pujic P."/>
            <person name="Rawnsley T."/>
            <person name="Rouy Z."/>
            <person name="Schenowitz C."/>
            <person name="Sellstedt A."/>
            <person name="Tavares F."/>
            <person name="Tomkins J.P."/>
            <person name="Vallenet D."/>
            <person name="Valverde C."/>
            <person name="Wall L.G."/>
            <person name="Wang Y."/>
            <person name="Medigue C."/>
            <person name="Benson D.R."/>
        </authorList>
    </citation>
    <scope>NUCLEOTIDE SEQUENCE [LARGE SCALE GENOMIC DNA]</scope>
    <source>
        <strain evidence="8">DSM 45818 / CECT 9043 / CcI3</strain>
    </source>
</reference>
<dbReference type="PROSITE" id="PS51764">
    <property type="entry name" value="GH26"/>
    <property type="match status" value="1"/>
</dbReference>
<name>Q2JGB2_FRACC</name>
<dbReference type="PANTHER" id="PTHR40079">
    <property type="entry name" value="MANNAN ENDO-1,4-BETA-MANNOSIDASE E-RELATED"/>
    <property type="match status" value="1"/>
</dbReference>
<dbReference type="SUPFAM" id="SSF51445">
    <property type="entry name" value="(Trans)glycosidases"/>
    <property type="match status" value="1"/>
</dbReference>
<dbReference type="Pfam" id="PF02156">
    <property type="entry name" value="Glyco_hydro_26"/>
    <property type="match status" value="1"/>
</dbReference>
<keyword evidence="3 4" id="KW-0326">Glycosidase</keyword>
<dbReference type="KEGG" id="fra:Francci3_0293"/>
<dbReference type="Gene3D" id="3.20.20.80">
    <property type="entry name" value="Glycosidases"/>
    <property type="match status" value="1"/>
</dbReference>
<feature type="active site" description="Nucleophile" evidence="4">
    <location>
        <position position="369"/>
    </location>
</feature>
<feature type="active site" description="Proton donor" evidence="4">
    <location>
        <position position="262"/>
    </location>
</feature>
<feature type="transmembrane region" description="Helical" evidence="6">
    <location>
        <begin position="29"/>
        <end position="49"/>
    </location>
</feature>
<gene>
    <name evidence="7" type="ordered locus">Francci3_0293</name>
</gene>
<evidence type="ECO:0000256" key="4">
    <source>
        <dbReference type="PROSITE-ProRule" id="PRU01100"/>
    </source>
</evidence>
<feature type="region of interest" description="Disordered" evidence="5">
    <location>
        <begin position="65"/>
        <end position="137"/>
    </location>
</feature>
<dbReference type="EMBL" id="CP000249">
    <property type="protein sequence ID" value="ABD09680.1"/>
    <property type="molecule type" value="Genomic_DNA"/>
</dbReference>
<accession>Q2JGB2</accession>
<dbReference type="Proteomes" id="UP000001937">
    <property type="component" value="Chromosome"/>
</dbReference>
<protein>
    <submittedName>
        <fullName evidence="7">Uncharacterized protein</fullName>
    </submittedName>
</protein>
<dbReference type="HOGENOM" id="CLU_033703_0_0_11"/>
<dbReference type="InterPro" id="IPR000805">
    <property type="entry name" value="Glyco_hydro_26"/>
</dbReference>
<keyword evidence="8" id="KW-1185">Reference proteome</keyword>
<dbReference type="AlphaFoldDB" id="Q2JGB2"/>
<organism evidence="7 8">
    <name type="scientific">Frankia casuarinae (strain DSM 45818 / CECT 9043 / HFP020203 / CcI3)</name>
    <dbReference type="NCBI Taxonomy" id="106370"/>
    <lineage>
        <taxon>Bacteria</taxon>
        <taxon>Bacillati</taxon>
        <taxon>Actinomycetota</taxon>
        <taxon>Actinomycetes</taxon>
        <taxon>Frankiales</taxon>
        <taxon>Frankiaceae</taxon>
        <taxon>Frankia</taxon>
    </lineage>
</organism>
<dbReference type="RefSeq" id="WP_011434759.1">
    <property type="nucleotide sequence ID" value="NC_007777.1"/>
</dbReference>
<feature type="region of interest" description="Disordered" evidence="5">
    <location>
        <begin position="1"/>
        <end position="25"/>
    </location>
</feature>
<keyword evidence="2 4" id="KW-0378">Hydrolase</keyword>